<accession>A0A0C2X4W2</accession>
<dbReference type="InParanoid" id="A0A0C2X4W2"/>
<reference evidence="1 2" key="1">
    <citation type="submission" date="2014-04" db="EMBL/GenBank/DDBJ databases">
        <title>Evolutionary Origins and Diversification of the Mycorrhizal Mutualists.</title>
        <authorList>
            <consortium name="DOE Joint Genome Institute"/>
            <consortium name="Mycorrhizal Genomics Consortium"/>
            <person name="Kohler A."/>
            <person name="Kuo A."/>
            <person name="Nagy L.G."/>
            <person name="Floudas D."/>
            <person name="Copeland A."/>
            <person name="Barry K.W."/>
            <person name="Cichocki N."/>
            <person name="Veneault-Fourrey C."/>
            <person name="LaButti K."/>
            <person name="Lindquist E.A."/>
            <person name="Lipzen A."/>
            <person name="Lundell T."/>
            <person name="Morin E."/>
            <person name="Murat C."/>
            <person name="Riley R."/>
            <person name="Ohm R."/>
            <person name="Sun H."/>
            <person name="Tunlid A."/>
            <person name="Henrissat B."/>
            <person name="Grigoriev I.V."/>
            <person name="Hibbett D.S."/>
            <person name="Martin F."/>
        </authorList>
    </citation>
    <scope>NUCLEOTIDE SEQUENCE [LARGE SCALE GENOMIC DNA]</scope>
    <source>
        <strain evidence="1 2">Koide BX008</strain>
    </source>
</reference>
<dbReference type="OrthoDB" id="193931at2759"/>
<dbReference type="Proteomes" id="UP000054549">
    <property type="component" value="Unassembled WGS sequence"/>
</dbReference>
<name>A0A0C2X4W2_AMAMK</name>
<protein>
    <submittedName>
        <fullName evidence="1">Uncharacterized protein</fullName>
    </submittedName>
</protein>
<keyword evidence="2" id="KW-1185">Reference proteome</keyword>
<dbReference type="HOGENOM" id="CLU_2426554_0_0_1"/>
<organism evidence="1 2">
    <name type="scientific">Amanita muscaria (strain Koide BX008)</name>
    <dbReference type="NCBI Taxonomy" id="946122"/>
    <lineage>
        <taxon>Eukaryota</taxon>
        <taxon>Fungi</taxon>
        <taxon>Dikarya</taxon>
        <taxon>Basidiomycota</taxon>
        <taxon>Agaricomycotina</taxon>
        <taxon>Agaricomycetes</taxon>
        <taxon>Agaricomycetidae</taxon>
        <taxon>Agaricales</taxon>
        <taxon>Pluteineae</taxon>
        <taxon>Amanitaceae</taxon>
        <taxon>Amanita</taxon>
    </lineage>
</organism>
<evidence type="ECO:0000313" key="1">
    <source>
        <dbReference type="EMBL" id="KIL63763.1"/>
    </source>
</evidence>
<sequence>MQTSIVQNASHQPRQPRTLQDVLNHPWMIRGFNGPPDPHLVRREPLRAEELDRNVVHDIKGFSRHRRRDSGSSNQICTFALYTPLPDKSTQ</sequence>
<evidence type="ECO:0000313" key="2">
    <source>
        <dbReference type="Proteomes" id="UP000054549"/>
    </source>
</evidence>
<dbReference type="STRING" id="946122.A0A0C2X4W2"/>
<dbReference type="EMBL" id="KN818256">
    <property type="protein sequence ID" value="KIL63763.1"/>
    <property type="molecule type" value="Genomic_DNA"/>
</dbReference>
<proteinExistence type="predicted"/>
<dbReference type="AlphaFoldDB" id="A0A0C2X4W2"/>
<gene>
    <name evidence="1" type="ORF">M378DRAFT_164228</name>
</gene>